<organism evidence="1 2">
    <name type="scientific">Portunus trituberculatus</name>
    <name type="common">Swimming crab</name>
    <name type="synonym">Neptunus trituberculatus</name>
    <dbReference type="NCBI Taxonomy" id="210409"/>
    <lineage>
        <taxon>Eukaryota</taxon>
        <taxon>Metazoa</taxon>
        <taxon>Ecdysozoa</taxon>
        <taxon>Arthropoda</taxon>
        <taxon>Crustacea</taxon>
        <taxon>Multicrustacea</taxon>
        <taxon>Malacostraca</taxon>
        <taxon>Eumalacostraca</taxon>
        <taxon>Eucarida</taxon>
        <taxon>Decapoda</taxon>
        <taxon>Pleocyemata</taxon>
        <taxon>Brachyura</taxon>
        <taxon>Eubrachyura</taxon>
        <taxon>Portunoidea</taxon>
        <taxon>Portunidae</taxon>
        <taxon>Portuninae</taxon>
        <taxon>Portunus</taxon>
    </lineage>
</organism>
<evidence type="ECO:0000313" key="2">
    <source>
        <dbReference type="Proteomes" id="UP000324222"/>
    </source>
</evidence>
<comment type="caution">
    <text evidence="1">The sequence shown here is derived from an EMBL/GenBank/DDBJ whole genome shotgun (WGS) entry which is preliminary data.</text>
</comment>
<sequence length="61" mass="6704">MGPPKKLEALGNRPVLPDGKSAIDVTYQKQVTSKTRFTPRFNVFRLLSSVASVTSYAFACL</sequence>
<proteinExistence type="predicted"/>
<reference evidence="1 2" key="1">
    <citation type="submission" date="2019-05" db="EMBL/GenBank/DDBJ databases">
        <title>Another draft genome of Portunus trituberculatus and its Hox gene families provides insights of decapod evolution.</title>
        <authorList>
            <person name="Jeong J.-H."/>
            <person name="Song I."/>
            <person name="Kim S."/>
            <person name="Choi T."/>
            <person name="Kim D."/>
            <person name="Ryu S."/>
            <person name="Kim W."/>
        </authorList>
    </citation>
    <scope>NUCLEOTIDE SEQUENCE [LARGE SCALE GENOMIC DNA]</scope>
    <source>
        <tissue evidence="1">Muscle</tissue>
    </source>
</reference>
<keyword evidence="2" id="KW-1185">Reference proteome</keyword>
<gene>
    <name evidence="1" type="ORF">E2C01_027371</name>
</gene>
<dbReference type="Proteomes" id="UP000324222">
    <property type="component" value="Unassembled WGS sequence"/>
</dbReference>
<accession>A0A5B7EHQ5</accession>
<dbReference type="EMBL" id="VSRR010002959">
    <property type="protein sequence ID" value="MPC34000.1"/>
    <property type="molecule type" value="Genomic_DNA"/>
</dbReference>
<dbReference type="AlphaFoldDB" id="A0A5B7EHQ5"/>
<evidence type="ECO:0000313" key="1">
    <source>
        <dbReference type="EMBL" id="MPC34000.1"/>
    </source>
</evidence>
<name>A0A5B7EHQ5_PORTR</name>
<protein>
    <submittedName>
        <fullName evidence="1">Uncharacterized protein</fullName>
    </submittedName>
</protein>